<dbReference type="EMBL" id="JACHKT010000018">
    <property type="protein sequence ID" value="MBB6003998.1"/>
    <property type="molecule type" value="Genomic_DNA"/>
</dbReference>
<feature type="binding site" evidence="2">
    <location>
        <position position="79"/>
    </location>
    <ligand>
        <name>Cu cation</name>
        <dbReference type="ChEBI" id="CHEBI:23378"/>
    </ligand>
</feature>
<dbReference type="AlphaFoldDB" id="A0A841ETL3"/>
<dbReference type="RefSeq" id="WP_184134735.1">
    <property type="nucleotide sequence ID" value="NZ_JACHKT010000018.1"/>
</dbReference>
<protein>
    <submittedName>
        <fullName evidence="4">Protein SCO1/2</fullName>
    </submittedName>
</protein>
<evidence type="ECO:0000313" key="4">
    <source>
        <dbReference type="EMBL" id="MBB6003998.1"/>
    </source>
</evidence>
<accession>A0A841ETL3</accession>
<gene>
    <name evidence="4" type="ORF">HNP25_002659</name>
</gene>
<dbReference type="PANTHER" id="PTHR12151:SF25">
    <property type="entry name" value="LINALOOL DEHYDRATASE_ISOMERASE DOMAIN-CONTAINING PROTEIN"/>
    <property type="match status" value="1"/>
</dbReference>
<dbReference type="Gene3D" id="3.40.30.10">
    <property type="entry name" value="Glutaredoxin"/>
    <property type="match status" value="1"/>
</dbReference>
<evidence type="ECO:0000256" key="2">
    <source>
        <dbReference type="PIRSR" id="PIRSR603782-1"/>
    </source>
</evidence>
<comment type="caution">
    <text evidence="4">The sequence shown here is derived from an EMBL/GenBank/DDBJ whole genome shotgun (WGS) entry which is preliminary data.</text>
</comment>
<dbReference type="InterPro" id="IPR036249">
    <property type="entry name" value="Thioredoxin-like_sf"/>
</dbReference>
<feature type="binding site" evidence="2">
    <location>
        <position position="169"/>
    </location>
    <ligand>
        <name>Cu cation</name>
        <dbReference type="ChEBI" id="CHEBI:23378"/>
    </ligand>
</feature>
<dbReference type="GO" id="GO:0046872">
    <property type="term" value="F:metal ion binding"/>
    <property type="evidence" value="ECO:0007669"/>
    <property type="project" value="UniProtKB-KW"/>
</dbReference>
<dbReference type="Pfam" id="PF02630">
    <property type="entry name" value="SCO1-SenC"/>
    <property type="match status" value="1"/>
</dbReference>
<reference evidence="4 5" key="1">
    <citation type="submission" date="2020-08" db="EMBL/GenBank/DDBJ databases">
        <title>Functional genomics of gut bacteria from endangered species of beetles.</title>
        <authorList>
            <person name="Carlos-Shanley C."/>
        </authorList>
    </citation>
    <scope>NUCLEOTIDE SEQUENCE [LARGE SCALE GENOMIC DNA]</scope>
    <source>
        <strain evidence="4 5">S00070</strain>
    </source>
</reference>
<organism evidence="4 5">
    <name type="scientific">Arcicella rosea</name>
    <dbReference type="NCBI Taxonomy" id="502909"/>
    <lineage>
        <taxon>Bacteria</taxon>
        <taxon>Pseudomonadati</taxon>
        <taxon>Bacteroidota</taxon>
        <taxon>Cytophagia</taxon>
        <taxon>Cytophagales</taxon>
        <taxon>Flectobacillaceae</taxon>
        <taxon>Arcicella</taxon>
    </lineage>
</organism>
<evidence type="ECO:0000256" key="3">
    <source>
        <dbReference type="PIRSR" id="PIRSR603782-2"/>
    </source>
</evidence>
<evidence type="ECO:0000313" key="5">
    <source>
        <dbReference type="Proteomes" id="UP000524404"/>
    </source>
</evidence>
<evidence type="ECO:0000256" key="1">
    <source>
        <dbReference type="ARBA" id="ARBA00010996"/>
    </source>
</evidence>
<dbReference type="PANTHER" id="PTHR12151">
    <property type="entry name" value="ELECTRON TRANSPORT PROTIN SCO1/SENC FAMILY MEMBER"/>
    <property type="match status" value="1"/>
</dbReference>
<keyword evidence="2" id="KW-0479">Metal-binding</keyword>
<name>A0A841ETL3_9BACT</name>
<keyword evidence="5" id="KW-1185">Reference proteome</keyword>
<feature type="binding site" evidence="2">
    <location>
        <position position="83"/>
    </location>
    <ligand>
        <name>Cu cation</name>
        <dbReference type="ChEBI" id="CHEBI:23378"/>
    </ligand>
</feature>
<comment type="similarity">
    <text evidence="1">Belongs to the SCO1/2 family.</text>
</comment>
<dbReference type="CDD" id="cd02968">
    <property type="entry name" value="SCO"/>
    <property type="match status" value="1"/>
</dbReference>
<dbReference type="InterPro" id="IPR003782">
    <property type="entry name" value="SCO1/SenC"/>
</dbReference>
<dbReference type="SUPFAM" id="SSF52833">
    <property type="entry name" value="Thioredoxin-like"/>
    <property type="match status" value="1"/>
</dbReference>
<keyword evidence="2" id="KW-0186">Copper</keyword>
<keyword evidence="3" id="KW-1015">Disulfide bond</keyword>
<sequence length="208" mass="24067">MKNKAIFAFIALLFWQCEAKQESNKIPFYNTPDFTSVWKAEEVFHTISPFQFKNQDNESITEKDVLGKIHVANFFFTICPSLCPRLMEAMQKVSKAFPNDSTVSIMSYSVMPNRDSVSVLKRYALTHRLNNANWNLLTGDKKAIYQLARNSYFADENLGVQKKENDFLHTENFILVDKKLRIRGIYNGTIPLDIENLIEDIKVLKAEK</sequence>
<feature type="disulfide bond" description="Redox-active" evidence="3">
    <location>
        <begin position="79"/>
        <end position="83"/>
    </location>
</feature>
<dbReference type="Proteomes" id="UP000524404">
    <property type="component" value="Unassembled WGS sequence"/>
</dbReference>
<proteinExistence type="inferred from homology"/>